<dbReference type="Gene3D" id="1.25.40.10">
    <property type="entry name" value="Tetratricopeptide repeat domain"/>
    <property type="match status" value="3"/>
</dbReference>
<dbReference type="Pfam" id="PF13181">
    <property type="entry name" value="TPR_8"/>
    <property type="match status" value="1"/>
</dbReference>
<feature type="repeat" description="TPR" evidence="3">
    <location>
        <begin position="256"/>
        <end position="289"/>
    </location>
</feature>
<comment type="caution">
    <text evidence="5">The sequence shown here is derived from an EMBL/GenBank/DDBJ whole genome shotgun (WGS) entry which is preliminary data.</text>
</comment>
<dbReference type="OrthoDB" id="1926212at2759"/>
<dbReference type="PANTHER" id="PTHR44858">
    <property type="entry name" value="TETRATRICOPEPTIDE REPEAT PROTEIN 6"/>
    <property type="match status" value="1"/>
</dbReference>
<evidence type="ECO:0000313" key="6">
    <source>
        <dbReference type="Proteomes" id="UP000789706"/>
    </source>
</evidence>
<dbReference type="AlphaFoldDB" id="A0A9N9GJ52"/>
<evidence type="ECO:0000256" key="4">
    <source>
        <dbReference type="SAM" id="MobiDB-lite"/>
    </source>
</evidence>
<keyword evidence="1" id="KW-0677">Repeat</keyword>
<sequence length="471" mass="54051">MTQEPSQNNIYQRHVFYPKESGEKFYDIPYPSFHRRSQYSDISDPSSSSSSHLSSQIGLLSMSSASSSSLPGSPLSFPPINNSDGSNNSRRLSKISDVHPINSNTARSYDYRFRSKSEVISSSPTSSFNFRNRRHENFSSPDLKFKYFFKKSKKNNQDYIKAKESLFSQQYSESISFFTKVLAKYPYSYSVRCDRAYAYYQTEKWNLALQDLKVAITRRPSKPVAYALRGEICRLIKMYDSSMSDLSKSIKLQPSAFALRARAEVHCTLSRYSDAINDLNFALKIEPKNSFTLIRRAKVYVNLHSALVDLNRVLTVQPNWCYPLSLRGSVYRTMGCWSDALTDLDLALENVRDKAYYIGYETQALINRGSVYRVMNRHEDALTDLNKGLLREPDNLLALCERSAVYFAMKNYEAAIRDLDKVLKIQPKYATAIKQKENYITAMQESGQLTGVLKRQSIARITRKVLENPEE</sequence>
<dbReference type="InterPro" id="IPR050498">
    <property type="entry name" value="Ycf3"/>
</dbReference>
<dbReference type="EMBL" id="CAJVPK010002074">
    <property type="protein sequence ID" value="CAG8605654.1"/>
    <property type="molecule type" value="Genomic_DNA"/>
</dbReference>
<keyword evidence="6" id="KW-1185">Reference proteome</keyword>
<evidence type="ECO:0000256" key="1">
    <source>
        <dbReference type="ARBA" id="ARBA00022737"/>
    </source>
</evidence>
<organism evidence="5 6">
    <name type="scientific">Diversispora eburnea</name>
    <dbReference type="NCBI Taxonomy" id="1213867"/>
    <lineage>
        <taxon>Eukaryota</taxon>
        <taxon>Fungi</taxon>
        <taxon>Fungi incertae sedis</taxon>
        <taxon>Mucoromycota</taxon>
        <taxon>Glomeromycotina</taxon>
        <taxon>Glomeromycetes</taxon>
        <taxon>Diversisporales</taxon>
        <taxon>Diversisporaceae</taxon>
        <taxon>Diversispora</taxon>
    </lineage>
</organism>
<dbReference type="PANTHER" id="PTHR44858:SF1">
    <property type="entry name" value="UDP-N-ACETYLGLUCOSAMINE--PEPTIDE N-ACETYLGLUCOSAMINYLTRANSFERASE SPINDLY-RELATED"/>
    <property type="match status" value="1"/>
</dbReference>
<feature type="region of interest" description="Disordered" evidence="4">
    <location>
        <begin position="71"/>
        <end position="97"/>
    </location>
</feature>
<accession>A0A9N9GJ52</accession>
<evidence type="ECO:0000256" key="3">
    <source>
        <dbReference type="PROSITE-ProRule" id="PRU00339"/>
    </source>
</evidence>
<gene>
    <name evidence="5" type="ORF">DEBURN_LOCUS9735</name>
</gene>
<feature type="compositionally biased region" description="Polar residues" evidence="4">
    <location>
        <begin position="80"/>
        <end position="90"/>
    </location>
</feature>
<reference evidence="5" key="1">
    <citation type="submission" date="2021-06" db="EMBL/GenBank/DDBJ databases">
        <authorList>
            <person name="Kallberg Y."/>
            <person name="Tangrot J."/>
            <person name="Rosling A."/>
        </authorList>
    </citation>
    <scope>NUCLEOTIDE SEQUENCE</scope>
    <source>
        <strain evidence="5">AZ414A</strain>
    </source>
</reference>
<dbReference type="Proteomes" id="UP000789706">
    <property type="component" value="Unassembled WGS sequence"/>
</dbReference>
<dbReference type="InterPro" id="IPR019734">
    <property type="entry name" value="TPR_rpt"/>
</dbReference>
<feature type="repeat" description="TPR" evidence="3">
    <location>
        <begin position="362"/>
        <end position="395"/>
    </location>
</feature>
<feature type="repeat" description="TPR" evidence="3">
    <location>
        <begin position="396"/>
        <end position="429"/>
    </location>
</feature>
<protein>
    <submittedName>
        <fullName evidence="5">47_t:CDS:1</fullName>
    </submittedName>
</protein>
<dbReference type="InterPro" id="IPR011990">
    <property type="entry name" value="TPR-like_helical_dom_sf"/>
</dbReference>
<keyword evidence="2 3" id="KW-0802">TPR repeat</keyword>
<dbReference type="PROSITE" id="PS50005">
    <property type="entry name" value="TPR"/>
    <property type="match status" value="3"/>
</dbReference>
<proteinExistence type="predicted"/>
<evidence type="ECO:0000256" key="2">
    <source>
        <dbReference type="ARBA" id="ARBA00022803"/>
    </source>
</evidence>
<dbReference type="SMART" id="SM00028">
    <property type="entry name" value="TPR"/>
    <property type="match status" value="6"/>
</dbReference>
<dbReference type="SUPFAM" id="SSF48452">
    <property type="entry name" value="TPR-like"/>
    <property type="match status" value="2"/>
</dbReference>
<evidence type="ECO:0000313" key="5">
    <source>
        <dbReference type="EMBL" id="CAG8605654.1"/>
    </source>
</evidence>
<name>A0A9N9GJ52_9GLOM</name>